<evidence type="ECO:0000256" key="5">
    <source>
        <dbReference type="ARBA" id="ARBA00023180"/>
    </source>
</evidence>
<name>A0A9P8L591_9PEZI</name>
<keyword evidence="4" id="KW-1015">Disulfide bond</keyword>
<feature type="signal peptide" evidence="6">
    <location>
        <begin position="1"/>
        <end position="22"/>
    </location>
</feature>
<dbReference type="InterPro" id="IPR017853">
    <property type="entry name" value="GH"/>
</dbReference>
<evidence type="ECO:0000313" key="9">
    <source>
        <dbReference type="Proteomes" id="UP000698800"/>
    </source>
</evidence>
<comment type="similarity">
    <text evidence="2 6">Belongs to the glycosyl hydrolase 72 family.</text>
</comment>
<dbReference type="GO" id="GO:0031505">
    <property type="term" value="P:fungal-type cell wall organization"/>
    <property type="evidence" value="ECO:0007669"/>
    <property type="project" value="TreeGrafter"/>
</dbReference>
<sequence>MFFRVSSARALIVGLAVTTVSAISQISIKGSKFFTDDGNQFYIKGVAYQLTPHDPLLDTNQCTVDASLMHELGANAIRVYHVGPTGDHKGCMDAFAAKGIYVFADLDTFNTQINQDDVHWNQSQLTAFTKVLDEFVQFDNTAGVFIGNEVITMANGSDAAPYIKAAVRDVKSYRDSKKIRKVPIGYSAADIAELRPMLQNYLVCGTDPSESIDFFALNAYEWCGSSSYTVSGYDQLTKNVTGYPVPIFFSETGCNTNRPRDFADQSAILGDQMDSYWSGAIIYEWIEEANDYGLIQYGDRTNSSESILDGYPRSGTPTPISPDFNNLKSQWATLSPTGVKESAYSPTNSPPPCPSSTHDGWRINGDVSLPTLGQTYTAGATPTGTATGSAASATATKKGTASGRKEITGMTIGLVGVMFGFMWWL</sequence>
<accession>A0A9P8L591</accession>
<feature type="transmembrane region" description="Helical" evidence="7">
    <location>
        <begin position="407"/>
        <end position="424"/>
    </location>
</feature>
<evidence type="ECO:0000256" key="6">
    <source>
        <dbReference type="RuleBase" id="RU361209"/>
    </source>
</evidence>
<keyword evidence="5" id="KW-0325">Glycoprotein</keyword>
<dbReference type="GO" id="GO:0042124">
    <property type="term" value="F:1,3-beta-glucanosyltransferase activity"/>
    <property type="evidence" value="ECO:0007669"/>
    <property type="project" value="TreeGrafter"/>
</dbReference>
<evidence type="ECO:0000256" key="7">
    <source>
        <dbReference type="SAM" id="Phobius"/>
    </source>
</evidence>
<dbReference type="PANTHER" id="PTHR31468">
    <property type="entry name" value="1,3-BETA-GLUCANOSYLTRANSFERASE GAS1"/>
    <property type="match status" value="1"/>
</dbReference>
<evidence type="ECO:0000256" key="3">
    <source>
        <dbReference type="ARBA" id="ARBA00022729"/>
    </source>
</evidence>
<dbReference type="GO" id="GO:0098552">
    <property type="term" value="C:side of membrane"/>
    <property type="evidence" value="ECO:0007669"/>
    <property type="project" value="UniProtKB-KW"/>
</dbReference>
<dbReference type="EMBL" id="JAGHQL010000046">
    <property type="protein sequence ID" value="KAH0542782.1"/>
    <property type="molecule type" value="Genomic_DNA"/>
</dbReference>
<dbReference type="Pfam" id="PF03198">
    <property type="entry name" value="Glyco_hydro_72"/>
    <property type="match status" value="1"/>
</dbReference>
<dbReference type="PANTHER" id="PTHR31468:SF8">
    <property type="entry name" value="1,3-BETA-GLUCANOSYLTRANSFERASE GAS2"/>
    <property type="match status" value="1"/>
</dbReference>
<keyword evidence="9" id="KW-1185">Reference proteome</keyword>
<dbReference type="OrthoDB" id="421038at2759"/>
<dbReference type="GO" id="GO:0005886">
    <property type="term" value="C:plasma membrane"/>
    <property type="evidence" value="ECO:0007669"/>
    <property type="project" value="UniProtKB-SubCell"/>
</dbReference>
<keyword evidence="7" id="KW-0812">Transmembrane</keyword>
<gene>
    <name evidence="8" type="ORF">FGG08_002830</name>
</gene>
<evidence type="ECO:0000313" key="8">
    <source>
        <dbReference type="EMBL" id="KAH0542782.1"/>
    </source>
</evidence>
<protein>
    <recommendedName>
        <fullName evidence="6">1,3-beta-glucanosyltransferase</fullName>
        <ecNumber evidence="6">2.4.1.-</ecNumber>
    </recommendedName>
</protein>
<dbReference type="Gene3D" id="3.20.20.80">
    <property type="entry name" value="Glycosidases"/>
    <property type="match status" value="1"/>
</dbReference>
<dbReference type="SUPFAM" id="SSF51445">
    <property type="entry name" value="(Trans)glycosidases"/>
    <property type="match status" value="1"/>
</dbReference>
<feature type="chain" id="PRO_5040540067" description="1,3-beta-glucanosyltransferase" evidence="6">
    <location>
        <begin position="23"/>
        <end position="425"/>
    </location>
</feature>
<dbReference type="GO" id="GO:0071970">
    <property type="term" value="P:fungal-type cell wall (1-&gt;3)-beta-D-glucan biosynthetic process"/>
    <property type="evidence" value="ECO:0007669"/>
    <property type="project" value="TreeGrafter"/>
</dbReference>
<dbReference type="InterPro" id="IPR004886">
    <property type="entry name" value="Glucanosyltransferase"/>
</dbReference>
<dbReference type="AlphaFoldDB" id="A0A9P8L591"/>
<evidence type="ECO:0000256" key="1">
    <source>
        <dbReference type="ARBA" id="ARBA00004609"/>
    </source>
</evidence>
<dbReference type="Proteomes" id="UP000698800">
    <property type="component" value="Unassembled WGS sequence"/>
</dbReference>
<keyword evidence="6" id="KW-0808">Transferase</keyword>
<proteinExistence type="inferred from homology"/>
<keyword evidence="6" id="KW-0336">GPI-anchor</keyword>
<evidence type="ECO:0000256" key="4">
    <source>
        <dbReference type="ARBA" id="ARBA00023157"/>
    </source>
</evidence>
<organism evidence="8 9">
    <name type="scientific">Glutinoglossum americanum</name>
    <dbReference type="NCBI Taxonomy" id="1670608"/>
    <lineage>
        <taxon>Eukaryota</taxon>
        <taxon>Fungi</taxon>
        <taxon>Dikarya</taxon>
        <taxon>Ascomycota</taxon>
        <taxon>Pezizomycotina</taxon>
        <taxon>Geoglossomycetes</taxon>
        <taxon>Geoglossales</taxon>
        <taxon>Geoglossaceae</taxon>
        <taxon>Glutinoglossum</taxon>
    </lineage>
</organism>
<keyword evidence="3 6" id="KW-0732">Signal</keyword>
<dbReference type="EC" id="2.4.1.-" evidence="6"/>
<keyword evidence="7" id="KW-1133">Transmembrane helix</keyword>
<comment type="function">
    <text evidence="6">Splits internally a 1,3-beta-glucan molecule and transfers the newly generated reducing end (the donor) to the non-reducing end of another 1,3-beta-glucan molecule (the acceptor) forming a 1,3-beta linkage, resulting in the elongation of 1,3-beta-glucan chains in the cell wall.</text>
</comment>
<evidence type="ECO:0000256" key="2">
    <source>
        <dbReference type="ARBA" id="ARBA00007528"/>
    </source>
</evidence>
<dbReference type="FunFam" id="3.20.20.80:FF:000038">
    <property type="entry name" value="1,3-beta-glucanosyltransferase"/>
    <property type="match status" value="1"/>
</dbReference>
<reference evidence="8" key="1">
    <citation type="submission" date="2021-03" db="EMBL/GenBank/DDBJ databases">
        <title>Comparative genomics and phylogenomic investigation of the class Geoglossomycetes provide insights into ecological specialization and systematics.</title>
        <authorList>
            <person name="Melie T."/>
            <person name="Pirro S."/>
            <person name="Miller A.N."/>
            <person name="Quandt A."/>
        </authorList>
    </citation>
    <scope>NUCLEOTIDE SEQUENCE</scope>
    <source>
        <strain evidence="8">GBOQ0MN5Z8</strain>
    </source>
</reference>
<keyword evidence="6" id="KW-0449">Lipoprotein</keyword>
<keyword evidence="6 7" id="KW-0472">Membrane</keyword>
<comment type="caution">
    <text evidence="8">The sequence shown here is derived from an EMBL/GenBank/DDBJ whole genome shotgun (WGS) entry which is preliminary data.</text>
</comment>
<comment type="subcellular location">
    <subcellularLocation>
        <location evidence="1 6">Cell membrane</location>
        <topology evidence="1 6">Lipid-anchor</topology>
        <topology evidence="1 6">GPI-anchor</topology>
    </subcellularLocation>
</comment>